<evidence type="ECO:0000313" key="2">
    <source>
        <dbReference type="Proteomes" id="UP000186817"/>
    </source>
</evidence>
<dbReference type="Proteomes" id="UP000186817">
    <property type="component" value="Unassembled WGS sequence"/>
</dbReference>
<dbReference type="AlphaFoldDB" id="A0A1Q9C6Q2"/>
<keyword evidence="2" id="KW-1185">Reference proteome</keyword>
<organism evidence="1 2">
    <name type="scientific">Symbiodinium microadriaticum</name>
    <name type="common">Dinoflagellate</name>
    <name type="synonym">Zooxanthella microadriatica</name>
    <dbReference type="NCBI Taxonomy" id="2951"/>
    <lineage>
        <taxon>Eukaryota</taxon>
        <taxon>Sar</taxon>
        <taxon>Alveolata</taxon>
        <taxon>Dinophyceae</taxon>
        <taxon>Suessiales</taxon>
        <taxon>Symbiodiniaceae</taxon>
        <taxon>Symbiodinium</taxon>
    </lineage>
</organism>
<proteinExistence type="predicted"/>
<sequence length="102" mass="11247">MQKKGKPFFAAPRRGIAKRYSIEGILELLDAATGKSEPRRYDFVHMPGGGDSHAGLAIVNFVDATSCRTCYEYVRDLQERGSLPGIKSIGRSRVQGFAEQRG</sequence>
<gene>
    <name evidence="1" type="ORF">AK812_SmicGene41188</name>
</gene>
<dbReference type="EMBL" id="LSRX01001588">
    <property type="protein sequence ID" value="OLP78612.1"/>
    <property type="molecule type" value="Genomic_DNA"/>
</dbReference>
<dbReference type="OrthoDB" id="407181at2759"/>
<comment type="caution">
    <text evidence="1">The sequence shown here is derived from an EMBL/GenBank/DDBJ whole genome shotgun (WGS) entry which is preliminary data.</text>
</comment>
<reference evidence="1 2" key="1">
    <citation type="submission" date="2016-02" db="EMBL/GenBank/DDBJ databases">
        <title>Genome analysis of coral dinoflagellate symbionts highlights evolutionary adaptations to a symbiotic lifestyle.</title>
        <authorList>
            <person name="Aranda M."/>
            <person name="Li Y."/>
            <person name="Liew Y.J."/>
            <person name="Baumgarten S."/>
            <person name="Simakov O."/>
            <person name="Wilson M."/>
            <person name="Piel J."/>
            <person name="Ashoor H."/>
            <person name="Bougouffa S."/>
            <person name="Bajic V.B."/>
            <person name="Ryu T."/>
            <person name="Ravasi T."/>
            <person name="Bayer T."/>
            <person name="Micklem G."/>
            <person name="Kim H."/>
            <person name="Bhak J."/>
            <person name="Lajeunesse T.C."/>
            <person name="Voolstra C.R."/>
        </authorList>
    </citation>
    <scope>NUCLEOTIDE SEQUENCE [LARGE SCALE GENOMIC DNA]</scope>
    <source>
        <strain evidence="1 2">CCMP2467</strain>
    </source>
</reference>
<accession>A0A1Q9C6Q2</accession>
<protein>
    <submittedName>
        <fullName evidence="1">Uncharacterized protein</fullName>
    </submittedName>
</protein>
<name>A0A1Q9C6Q2_SYMMI</name>
<evidence type="ECO:0000313" key="1">
    <source>
        <dbReference type="EMBL" id="OLP78612.1"/>
    </source>
</evidence>